<evidence type="ECO:0000313" key="3">
    <source>
        <dbReference type="EMBL" id="ARP81143.1"/>
    </source>
</evidence>
<dbReference type="KEGG" id="bgv:CAL12_10000"/>
<dbReference type="GO" id="GO:0005975">
    <property type="term" value="P:carbohydrate metabolic process"/>
    <property type="evidence" value="ECO:0007669"/>
    <property type="project" value="InterPro"/>
</dbReference>
<keyword evidence="2" id="KW-0413">Isomerase</keyword>
<evidence type="ECO:0000256" key="1">
    <source>
        <dbReference type="ARBA" id="ARBA00008558"/>
    </source>
</evidence>
<dbReference type="InterPro" id="IPR012341">
    <property type="entry name" value="6hp_glycosidase-like_sf"/>
</dbReference>
<dbReference type="RefSeq" id="WP_086064347.1">
    <property type="nucleotide sequence ID" value="NZ_CP021108.1"/>
</dbReference>
<name>A0A1W6YKS4_9BORD</name>
<dbReference type="OrthoDB" id="9806359at2"/>
<organism evidence="3 4">
    <name type="scientific">Bordetella genomosp. 8</name>
    <dbReference type="NCBI Taxonomy" id="1416806"/>
    <lineage>
        <taxon>Bacteria</taxon>
        <taxon>Pseudomonadati</taxon>
        <taxon>Pseudomonadota</taxon>
        <taxon>Betaproteobacteria</taxon>
        <taxon>Burkholderiales</taxon>
        <taxon>Alcaligenaceae</taxon>
        <taxon>Bordetella</taxon>
    </lineage>
</organism>
<evidence type="ECO:0000313" key="4">
    <source>
        <dbReference type="Proteomes" id="UP000194151"/>
    </source>
</evidence>
<dbReference type="GO" id="GO:0016853">
    <property type="term" value="F:isomerase activity"/>
    <property type="evidence" value="ECO:0007669"/>
    <property type="project" value="UniProtKB-KW"/>
</dbReference>
<keyword evidence="4" id="KW-1185">Reference proteome</keyword>
<dbReference type="AlphaFoldDB" id="A0A1W6YKS4"/>
<evidence type="ECO:0008006" key="5">
    <source>
        <dbReference type="Google" id="ProtNLM"/>
    </source>
</evidence>
<dbReference type="PANTHER" id="PTHR15108">
    <property type="entry name" value="N-ACYLGLUCOSAMINE-2-EPIMERASE"/>
    <property type="match status" value="1"/>
</dbReference>
<protein>
    <recommendedName>
        <fullName evidence="5">N-acylglucosamine 2-epimerase</fullName>
    </recommendedName>
</protein>
<dbReference type="Pfam" id="PF07221">
    <property type="entry name" value="GlcNAc_2-epim"/>
    <property type="match status" value="1"/>
</dbReference>
<reference evidence="3 4" key="1">
    <citation type="submission" date="2017-05" db="EMBL/GenBank/DDBJ databases">
        <title>Complete and WGS of Bordetella genogroups.</title>
        <authorList>
            <person name="Spilker T."/>
            <person name="LiPuma J."/>
        </authorList>
    </citation>
    <scope>NUCLEOTIDE SEQUENCE [LARGE SCALE GENOMIC DNA]</scope>
    <source>
        <strain evidence="3 4">AU19157</strain>
    </source>
</reference>
<gene>
    <name evidence="3" type="ORF">CAL12_10000</name>
</gene>
<dbReference type="EMBL" id="CP021108">
    <property type="protein sequence ID" value="ARP81143.1"/>
    <property type="molecule type" value="Genomic_DNA"/>
</dbReference>
<dbReference type="InterPro" id="IPR010819">
    <property type="entry name" value="AGE/CE"/>
</dbReference>
<dbReference type="InterPro" id="IPR008928">
    <property type="entry name" value="6-hairpin_glycosidase_sf"/>
</dbReference>
<comment type="similarity">
    <text evidence="1">Belongs to the N-acylglucosamine 2-epimerase family.</text>
</comment>
<dbReference type="Proteomes" id="UP000194151">
    <property type="component" value="Chromosome"/>
</dbReference>
<dbReference type="Gene3D" id="1.50.10.10">
    <property type="match status" value="1"/>
</dbReference>
<sequence length="381" mass="41950">MNPGRGGGGNAVLAGIVAQVGQLRAHYDEVVLPLWLTRGFNAALELPYESLASADARPLPPRRYRTMACARQLFVFSISDAAAARQHAVRLFESLQRRFRHPAGGWVYSIDTDGAPLETQHDLYTYAFVVFACATYYRRRRDARALQAMRETLALIESRFGMSSGLYAAQLDDDARTATQGPLQNPIMHLTEAYLAARAVDDADGCVEALRRIARGVAALFVDTATQCICELPARDAGTRIEPGHQFEWYALVRSAPDVFEDTQLVATVTRAVDYAQRHGVTPDVESVCASLDLRGTVTDATQRIWAQTEYARCLAMRGDEASLRDLARQLTRFRERFLHARGWYECLDGDGRVARADMPSTTPYHLAACYAALPGAGGGA</sequence>
<evidence type="ECO:0000256" key="2">
    <source>
        <dbReference type="ARBA" id="ARBA00023235"/>
    </source>
</evidence>
<dbReference type="STRING" id="1416806.CAL12_10000"/>
<proteinExistence type="inferred from homology"/>
<accession>A0A1W6YKS4</accession>
<dbReference type="SUPFAM" id="SSF48208">
    <property type="entry name" value="Six-hairpin glycosidases"/>
    <property type="match status" value="1"/>
</dbReference>